<organism evidence="5 6">
    <name type="scientific">Conger conger</name>
    <name type="common">Conger eel</name>
    <name type="synonym">Muraena conger</name>
    <dbReference type="NCBI Taxonomy" id="82655"/>
    <lineage>
        <taxon>Eukaryota</taxon>
        <taxon>Metazoa</taxon>
        <taxon>Chordata</taxon>
        <taxon>Craniata</taxon>
        <taxon>Vertebrata</taxon>
        <taxon>Euteleostomi</taxon>
        <taxon>Actinopterygii</taxon>
        <taxon>Neopterygii</taxon>
        <taxon>Teleostei</taxon>
        <taxon>Anguilliformes</taxon>
        <taxon>Congridae</taxon>
        <taxon>Conger</taxon>
    </lineage>
</organism>
<dbReference type="SUPFAM" id="SSF56436">
    <property type="entry name" value="C-type lectin-like"/>
    <property type="match status" value="1"/>
</dbReference>
<feature type="transmembrane region" description="Helical" evidence="3">
    <location>
        <begin position="48"/>
        <end position="71"/>
    </location>
</feature>
<dbReference type="EMBL" id="JAFJMO010000014">
    <property type="protein sequence ID" value="KAJ8256387.1"/>
    <property type="molecule type" value="Genomic_DNA"/>
</dbReference>
<dbReference type="AlphaFoldDB" id="A0A9Q1D2K7"/>
<evidence type="ECO:0000259" key="4">
    <source>
        <dbReference type="PROSITE" id="PS50041"/>
    </source>
</evidence>
<dbReference type="GO" id="GO:0030246">
    <property type="term" value="F:carbohydrate binding"/>
    <property type="evidence" value="ECO:0007669"/>
    <property type="project" value="UniProtKB-KW"/>
</dbReference>
<dbReference type="Proteomes" id="UP001152803">
    <property type="component" value="Unassembled WGS sequence"/>
</dbReference>
<evidence type="ECO:0000256" key="1">
    <source>
        <dbReference type="ARBA" id="ARBA00022734"/>
    </source>
</evidence>
<evidence type="ECO:0000313" key="6">
    <source>
        <dbReference type="Proteomes" id="UP001152803"/>
    </source>
</evidence>
<keyword evidence="1" id="KW-0430">Lectin</keyword>
<dbReference type="InterPro" id="IPR033989">
    <property type="entry name" value="CD209-like_CTLD"/>
</dbReference>
<dbReference type="PANTHER" id="PTHR46746:SF9">
    <property type="entry name" value="CD209 ANTIGEN-LIKE PROTEIN C-LIKE"/>
    <property type="match status" value="1"/>
</dbReference>
<dbReference type="PROSITE" id="PS50041">
    <property type="entry name" value="C_TYPE_LECTIN_2"/>
    <property type="match status" value="1"/>
</dbReference>
<dbReference type="Pfam" id="PF00059">
    <property type="entry name" value="Lectin_C"/>
    <property type="match status" value="1"/>
</dbReference>
<dbReference type="Gene3D" id="3.10.100.10">
    <property type="entry name" value="Mannose-Binding Protein A, subunit A"/>
    <property type="match status" value="1"/>
</dbReference>
<reference evidence="5" key="1">
    <citation type="journal article" date="2023" name="Science">
        <title>Genome structures resolve the early diversification of teleost fishes.</title>
        <authorList>
            <person name="Parey E."/>
            <person name="Louis A."/>
            <person name="Montfort J."/>
            <person name="Bouchez O."/>
            <person name="Roques C."/>
            <person name="Iampietro C."/>
            <person name="Lluch J."/>
            <person name="Castinel A."/>
            <person name="Donnadieu C."/>
            <person name="Desvignes T."/>
            <person name="Floi Bucao C."/>
            <person name="Jouanno E."/>
            <person name="Wen M."/>
            <person name="Mejri S."/>
            <person name="Dirks R."/>
            <person name="Jansen H."/>
            <person name="Henkel C."/>
            <person name="Chen W.J."/>
            <person name="Zahm M."/>
            <person name="Cabau C."/>
            <person name="Klopp C."/>
            <person name="Thompson A.W."/>
            <person name="Robinson-Rechavi M."/>
            <person name="Braasch I."/>
            <person name="Lecointre G."/>
            <person name="Bobe J."/>
            <person name="Postlethwait J.H."/>
            <person name="Berthelot C."/>
            <person name="Roest Crollius H."/>
            <person name="Guiguen Y."/>
        </authorList>
    </citation>
    <scope>NUCLEOTIDE SEQUENCE</scope>
    <source>
        <strain evidence="5">Concon-B</strain>
    </source>
</reference>
<gene>
    <name evidence="5" type="ORF">COCON_G00185390</name>
</gene>
<dbReference type="InterPro" id="IPR016187">
    <property type="entry name" value="CTDL_fold"/>
</dbReference>
<evidence type="ECO:0000256" key="3">
    <source>
        <dbReference type="SAM" id="Phobius"/>
    </source>
</evidence>
<keyword evidence="3" id="KW-0812">Transmembrane</keyword>
<dbReference type="InterPro" id="IPR016186">
    <property type="entry name" value="C-type_lectin-like/link_sf"/>
</dbReference>
<dbReference type="InterPro" id="IPR018378">
    <property type="entry name" value="C-type_lectin_CS"/>
</dbReference>
<sequence length="270" mass="30649">MSAELLNSAHGSQGQCIYSTVGHSAGAPGGKADAHTETEKRGQSSHPYWLAAVCLLCALFIASTIALGVLYKKETKCECTECSNTVREPNNDSRGIEEERMKINTAFLSMLGKKYQLLDKYCPVISNERVCKPCPQDWEQFSSKCYYFSREEKSWMDGHSDCLIRGADLVIIKSEEEQGFITNRTREHPYWIGLTDLETEGTWLWVDKTLLQKGFWRSGEPDDHYWSGNETQSKEKDADCAVTVPNENTWQDTRCFSRFKFVCETGALLF</sequence>
<protein>
    <recommendedName>
        <fullName evidence="4">C-type lectin domain-containing protein</fullName>
    </recommendedName>
</protein>
<keyword evidence="3" id="KW-1133">Transmembrane helix</keyword>
<evidence type="ECO:0000256" key="2">
    <source>
        <dbReference type="ARBA" id="ARBA00023157"/>
    </source>
</evidence>
<accession>A0A9Q1D2K7</accession>
<dbReference type="InterPro" id="IPR051379">
    <property type="entry name" value="C-type_Lectin_Receptor_IMM"/>
</dbReference>
<name>A0A9Q1D2K7_CONCO</name>
<keyword evidence="2" id="KW-1015">Disulfide bond</keyword>
<keyword evidence="3" id="KW-0472">Membrane</keyword>
<proteinExistence type="predicted"/>
<comment type="caution">
    <text evidence="5">The sequence shown here is derived from an EMBL/GenBank/DDBJ whole genome shotgun (WGS) entry which is preliminary data.</text>
</comment>
<dbReference type="CDD" id="cd03590">
    <property type="entry name" value="CLECT_DC-SIGN_like"/>
    <property type="match status" value="1"/>
</dbReference>
<dbReference type="SMART" id="SM00034">
    <property type="entry name" value="CLECT"/>
    <property type="match status" value="1"/>
</dbReference>
<dbReference type="InterPro" id="IPR001304">
    <property type="entry name" value="C-type_lectin-like"/>
</dbReference>
<dbReference type="PROSITE" id="PS00615">
    <property type="entry name" value="C_TYPE_LECTIN_1"/>
    <property type="match status" value="1"/>
</dbReference>
<feature type="domain" description="C-type lectin" evidence="4">
    <location>
        <begin position="141"/>
        <end position="264"/>
    </location>
</feature>
<evidence type="ECO:0000313" key="5">
    <source>
        <dbReference type="EMBL" id="KAJ8256387.1"/>
    </source>
</evidence>
<dbReference type="OrthoDB" id="2142683at2759"/>
<keyword evidence="6" id="KW-1185">Reference proteome</keyword>
<dbReference type="PANTHER" id="PTHR46746">
    <property type="entry name" value="KILLER CELL LECTIN-LIKE RECEPTOR SUBFAMILY F MEMBER 2"/>
    <property type="match status" value="1"/>
</dbReference>